<dbReference type="GO" id="GO:0005829">
    <property type="term" value="C:cytosol"/>
    <property type="evidence" value="ECO:0007669"/>
    <property type="project" value="TreeGrafter"/>
</dbReference>
<keyword evidence="3 10" id="KW-0963">Cytoplasm</keyword>
<comment type="catalytic activity">
    <reaction evidence="9 10">
        <text>tRNA(Gly) + glycine + ATP = glycyl-tRNA(Gly) + AMP + diphosphate</text>
        <dbReference type="Rhea" id="RHEA:16013"/>
        <dbReference type="Rhea" id="RHEA-COMP:9664"/>
        <dbReference type="Rhea" id="RHEA-COMP:9683"/>
        <dbReference type="ChEBI" id="CHEBI:30616"/>
        <dbReference type="ChEBI" id="CHEBI:33019"/>
        <dbReference type="ChEBI" id="CHEBI:57305"/>
        <dbReference type="ChEBI" id="CHEBI:78442"/>
        <dbReference type="ChEBI" id="CHEBI:78522"/>
        <dbReference type="ChEBI" id="CHEBI:456215"/>
        <dbReference type="EC" id="6.1.1.14"/>
    </reaction>
</comment>
<evidence type="ECO:0000256" key="4">
    <source>
        <dbReference type="ARBA" id="ARBA00022598"/>
    </source>
</evidence>
<keyword evidence="13" id="KW-1185">Reference proteome</keyword>
<feature type="domain" description="DALR anticodon binding" evidence="11">
    <location>
        <begin position="586"/>
        <end position="676"/>
    </location>
</feature>
<accession>A0A090J2H0</accession>
<comment type="subcellular location">
    <subcellularLocation>
        <location evidence="1 10">Cytoplasm</location>
    </subcellularLocation>
</comment>
<evidence type="ECO:0000256" key="10">
    <source>
        <dbReference type="HAMAP-Rule" id="MF_00255"/>
    </source>
</evidence>
<protein>
    <recommendedName>
        <fullName evidence="10">Glycine--tRNA ligase beta subunit</fullName>
        <ecNumber evidence="10">6.1.1.14</ecNumber>
    </recommendedName>
    <alternativeName>
        <fullName evidence="10">Glycyl-tRNA synthetase beta subunit</fullName>
        <shortName evidence="10">GlyRS</shortName>
    </alternativeName>
</protein>
<keyword evidence="5 10" id="KW-0547">Nucleotide-binding</keyword>
<dbReference type="GO" id="GO:0006420">
    <property type="term" value="P:arginyl-tRNA aminoacylation"/>
    <property type="evidence" value="ECO:0007669"/>
    <property type="project" value="InterPro"/>
</dbReference>
<dbReference type="Proteomes" id="UP000040576">
    <property type="component" value="Unassembled WGS sequence"/>
</dbReference>
<organism evidence="12 13">
    <name type="scientific">Caldibacillus thermoamylovorans</name>
    <dbReference type="NCBI Taxonomy" id="35841"/>
    <lineage>
        <taxon>Bacteria</taxon>
        <taxon>Bacillati</taxon>
        <taxon>Bacillota</taxon>
        <taxon>Bacilli</taxon>
        <taxon>Bacillales</taxon>
        <taxon>Bacillaceae</taxon>
        <taxon>Caldibacillus</taxon>
    </lineage>
</organism>
<sequence length="689" mass="79343">MNMNKSDLLLEIGLEEIPARFVLDAANQLADRVRELLTEQHIGFGKIHVYSTPRRLAVLVEEVNEKQDDLHEEVKGPAKKIALDENGNWTKAAAGFTRGQGKTVDDIYFKEIDGTEYVHVAKHIQGRNTMDVLINLKEVITGLSFPKNMRWADFDLRYIRPIRWIIALYGSQILPIEITNVKASNKTYGHRFLGQEIVIREPKEYKTALLAQHVMVDYEERKAMILEQIHQLENEKNWHVPIDPDLLDEVSNLVEYPTVLFGSFEKEYLQLPEEVLITTMKEHQRYFPVKDESGRLLNYFITVRNGDANHLDNVRRGNEKVIRARLQDAVFFYEEDQKLSINDAINKLEKVVYHDQIGTYKEKLQRIKSLSQYILQQLPVSKEMQEHTLRAAEICKFDLVTQMVDEFPELQGIMGEKYAVIHGENPLVAKAINEHYMPKNADGELPETEAGAVVSIADKLDTIASIFSIGLIPSGSQDPYSLRRQATGVVQILANKGWNIDFTALLKESIKQTVKFSKRNEQEVFADMFSFFQLRFKHLLAEKGIRYDIVDAVLEAPIRDVKSLIEKAAILDHKKEEAGFKENVEALSRVINITKKFEEAIEIDPGLFENETESQLYEAYQQMKSQLYETDPEQYYQLLVRLKNPINQFFDQTMVMVDAEQIRNNRLSLLKSLSNLIGGFAQFSMIIVK</sequence>
<dbReference type="PANTHER" id="PTHR30075">
    <property type="entry name" value="GLYCYL-TRNA SYNTHETASE"/>
    <property type="match status" value="1"/>
</dbReference>
<keyword evidence="6 10" id="KW-0067">ATP-binding</keyword>
<dbReference type="Pfam" id="PF05746">
    <property type="entry name" value="DALR_1"/>
    <property type="match status" value="1"/>
</dbReference>
<dbReference type="InterPro" id="IPR015944">
    <property type="entry name" value="Gly-tRNA-synth_bsu"/>
</dbReference>
<keyword evidence="7 10" id="KW-0648">Protein biosynthesis</keyword>
<comment type="subunit">
    <text evidence="10">Tetramer of two alpha and two beta subunits.</text>
</comment>
<proteinExistence type="inferred from homology"/>
<evidence type="ECO:0000256" key="1">
    <source>
        <dbReference type="ARBA" id="ARBA00004496"/>
    </source>
</evidence>
<evidence type="ECO:0000259" key="11">
    <source>
        <dbReference type="Pfam" id="PF05746"/>
    </source>
</evidence>
<evidence type="ECO:0000256" key="2">
    <source>
        <dbReference type="ARBA" id="ARBA00008226"/>
    </source>
</evidence>
<gene>
    <name evidence="10 12" type="primary">glyS</name>
    <name evidence="12" type="ORF">BT1A1_2239</name>
</gene>
<dbReference type="PRINTS" id="PR01045">
    <property type="entry name" value="TRNASYNTHGB"/>
</dbReference>
<dbReference type="InterPro" id="IPR008909">
    <property type="entry name" value="DALR_anticod-bd"/>
</dbReference>
<dbReference type="PROSITE" id="PS50861">
    <property type="entry name" value="AA_TRNA_LIGASE_II_GLYAB"/>
    <property type="match status" value="1"/>
</dbReference>
<dbReference type="GO" id="GO:0004820">
    <property type="term" value="F:glycine-tRNA ligase activity"/>
    <property type="evidence" value="ECO:0007669"/>
    <property type="project" value="UniProtKB-UniRule"/>
</dbReference>
<evidence type="ECO:0000313" key="12">
    <source>
        <dbReference type="EMBL" id="CEE02060.1"/>
    </source>
</evidence>
<comment type="similarity">
    <text evidence="2 10">Belongs to the class-II aminoacyl-tRNA synthetase family.</text>
</comment>
<evidence type="ECO:0000256" key="8">
    <source>
        <dbReference type="ARBA" id="ARBA00023146"/>
    </source>
</evidence>
<reference evidence="12 13" key="1">
    <citation type="submission" date="2014-07" db="EMBL/GenBank/DDBJ databases">
        <authorList>
            <person name="Wibberg Daniel"/>
        </authorList>
    </citation>
    <scope>NUCLEOTIDE SEQUENCE [LARGE SCALE GENOMIC DNA]</scope>
</reference>
<dbReference type="InterPro" id="IPR006194">
    <property type="entry name" value="Gly-tRNA-synth_heterodimer"/>
</dbReference>
<name>A0A090J2H0_9BACI</name>
<dbReference type="SUPFAM" id="SSF109604">
    <property type="entry name" value="HD-domain/PDEase-like"/>
    <property type="match status" value="1"/>
</dbReference>
<keyword evidence="8 10" id="KW-0030">Aminoacyl-tRNA synthetase</keyword>
<dbReference type="HAMAP" id="MF_00255">
    <property type="entry name" value="Gly_tRNA_synth_beta"/>
    <property type="match status" value="1"/>
</dbReference>
<dbReference type="GO" id="GO:0005524">
    <property type="term" value="F:ATP binding"/>
    <property type="evidence" value="ECO:0007669"/>
    <property type="project" value="UniProtKB-UniRule"/>
</dbReference>
<dbReference type="Pfam" id="PF02092">
    <property type="entry name" value="tRNA_synt_2f"/>
    <property type="match status" value="1"/>
</dbReference>
<dbReference type="EMBL" id="CCRF01000064">
    <property type="protein sequence ID" value="CEE02060.1"/>
    <property type="molecule type" value="Genomic_DNA"/>
</dbReference>
<dbReference type="EC" id="6.1.1.14" evidence="10"/>
<dbReference type="NCBIfam" id="TIGR00211">
    <property type="entry name" value="glyS"/>
    <property type="match status" value="1"/>
</dbReference>
<dbReference type="GO" id="GO:0004814">
    <property type="term" value="F:arginine-tRNA ligase activity"/>
    <property type="evidence" value="ECO:0007669"/>
    <property type="project" value="InterPro"/>
</dbReference>
<keyword evidence="4 10" id="KW-0436">Ligase</keyword>
<evidence type="ECO:0000256" key="6">
    <source>
        <dbReference type="ARBA" id="ARBA00022840"/>
    </source>
</evidence>
<evidence type="ECO:0000256" key="7">
    <source>
        <dbReference type="ARBA" id="ARBA00022917"/>
    </source>
</evidence>
<evidence type="ECO:0000256" key="5">
    <source>
        <dbReference type="ARBA" id="ARBA00022741"/>
    </source>
</evidence>
<dbReference type="AlphaFoldDB" id="A0A090J2H0"/>
<evidence type="ECO:0000256" key="9">
    <source>
        <dbReference type="ARBA" id="ARBA00047937"/>
    </source>
</evidence>
<dbReference type="PANTHER" id="PTHR30075:SF2">
    <property type="entry name" value="GLYCINE--TRNA LIGASE, CHLOROPLASTIC_MITOCHONDRIAL 2"/>
    <property type="match status" value="1"/>
</dbReference>
<evidence type="ECO:0000313" key="13">
    <source>
        <dbReference type="Proteomes" id="UP000040576"/>
    </source>
</evidence>
<evidence type="ECO:0000256" key="3">
    <source>
        <dbReference type="ARBA" id="ARBA00022490"/>
    </source>
</evidence>
<dbReference type="GO" id="GO:0006426">
    <property type="term" value="P:glycyl-tRNA aminoacylation"/>
    <property type="evidence" value="ECO:0007669"/>
    <property type="project" value="UniProtKB-UniRule"/>
</dbReference>